<dbReference type="AlphaFoldDB" id="A0A834TA95"/>
<dbReference type="GO" id="GO:0006353">
    <property type="term" value="P:DNA-templated transcription termination"/>
    <property type="evidence" value="ECO:0007669"/>
    <property type="project" value="InterPro"/>
</dbReference>
<feature type="region of interest" description="Disordered" evidence="1">
    <location>
        <begin position="271"/>
        <end position="344"/>
    </location>
</feature>
<feature type="region of interest" description="Disordered" evidence="1">
    <location>
        <begin position="207"/>
        <end position="249"/>
    </location>
</feature>
<evidence type="ECO:0000313" key="3">
    <source>
        <dbReference type="EMBL" id="KAF7818428.1"/>
    </source>
</evidence>
<accession>A0A834TA95</accession>
<feature type="region of interest" description="Disordered" evidence="1">
    <location>
        <begin position="149"/>
        <end position="171"/>
    </location>
</feature>
<keyword evidence="4" id="KW-1185">Reference proteome</keyword>
<dbReference type="EMBL" id="JAAIUW010000008">
    <property type="protein sequence ID" value="KAF7818428.1"/>
    <property type="molecule type" value="Genomic_DNA"/>
</dbReference>
<name>A0A834TA95_9FABA</name>
<sequence>MSQALHPLANILPGCGVPDSRCLPCLGVSGKIAAVYSCSSRCDHRIHSHVNFKGRKCASVGASFVCEARRNPDISRQNRHGFSRSRNRNNEGKGSFENFEEDVFSSRNGPLTSLSTSSIPKSQATAAPGPKEKEIVELFRKVQARLQERAANKEEKKVEASQGQGRNNGTVDSLLKLLRKHSVEQVKRSNGNGRGKDSSLDQLQDGAQYNEEHSSRFSDLDSNSKDDEPQEASIPIVARPPSNFQRRSPVARVKYQPVSYDVEDVNAIPLSSEVGEKNQDNAGSDLMPDPEPEPNSETEHDPKNELFFQDVGVAELSEDETNDSEQTSNNEDGEEQQVVQHEDLSALKLPELRALAKSRGIKGFSKMKKGELMELLS</sequence>
<proteinExistence type="predicted"/>
<evidence type="ECO:0000256" key="1">
    <source>
        <dbReference type="SAM" id="MobiDB-lite"/>
    </source>
</evidence>
<comment type="caution">
    <text evidence="3">The sequence shown here is derived from an EMBL/GenBank/DDBJ whole genome shotgun (WGS) entry which is preliminary data.</text>
</comment>
<feature type="domain" description="Rho termination factor-like N-terminal" evidence="2">
    <location>
        <begin position="343"/>
        <end position="377"/>
    </location>
</feature>
<dbReference type="Proteomes" id="UP000634136">
    <property type="component" value="Unassembled WGS sequence"/>
</dbReference>
<evidence type="ECO:0000313" key="4">
    <source>
        <dbReference type="Proteomes" id="UP000634136"/>
    </source>
</evidence>
<dbReference type="PANTHER" id="PTHR34449">
    <property type="entry name" value="RHO TERMINATION FACTOR"/>
    <property type="match status" value="1"/>
</dbReference>
<feature type="compositionally biased region" description="Basic residues" evidence="1">
    <location>
        <begin position="77"/>
        <end position="87"/>
    </location>
</feature>
<feature type="compositionally biased region" description="Basic and acidic residues" evidence="1">
    <location>
        <begin position="149"/>
        <end position="159"/>
    </location>
</feature>
<reference evidence="3" key="1">
    <citation type="submission" date="2020-09" db="EMBL/GenBank/DDBJ databases">
        <title>Genome-Enabled Discovery of Anthraquinone Biosynthesis in Senna tora.</title>
        <authorList>
            <person name="Kang S.-H."/>
            <person name="Pandey R.P."/>
            <person name="Lee C.-M."/>
            <person name="Sim J.-S."/>
            <person name="Jeong J.-T."/>
            <person name="Choi B.-S."/>
            <person name="Jung M."/>
            <person name="Ginzburg D."/>
            <person name="Zhao K."/>
            <person name="Won S.Y."/>
            <person name="Oh T.-J."/>
            <person name="Yu Y."/>
            <person name="Kim N.-H."/>
            <person name="Lee O.R."/>
            <person name="Lee T.-H."/>
            <person name="Bashyal P."/>
            <person name="Kim T.-S."/>
            <person name="Lee W.-H."/>
            <person name="Kawkins C."/>
            <person name="Kim C.-K."/>
            <person name="Kim J.S."/>
            <person name="Ahn B.O."/>
            <person name="Rhee S.Y."/>
            <person name="Sohng J.K."/>
        </authorList>
    </citation>
    <scope>NUCLEOTIDE SEQUENCE</scope>
    <source>
        <tissue evidence="3">Leaf</tissue>
    </source>
</reference>
<feature type="compositionally biased region" description="Polar residues" evidence="1">
    <location>
        <begin position="105"/>
        <end position="125"/>
    </location>
</feature>
<feature type="compositionally biased region" description="Basic and acidic residues" evidence="1">
    <location>
        <begin position="210"/>
        <end position="227"/>
    </location>
</feature>
<gene>
    <name evidence="3" type="ORF">G2W53_023883</name>
</gene>
<dbReference type="OrthoDB" id="652255at2759"/>
<feature type="compositionally biased region" description="Polar residues" evidence="1">
    <location>
        <begin position="161"/>
        <end position="171"/>
    </location>
</feature>
<feature type="region of interest" description="Disordered" evidence="1">
    <location>
        <begin position="75"/>
        <end position="132"/>
    </location>
</feature>
<dbReference type="Gene3D" id="1.10.720.10">
    <property type="match status" value="1"/>
</dbReference>
<dbReference type="InterPro" id="IPR011112">
    <property type="entry name" value="Rho-like_N"/>
</dbReference>
<organism evidence="3 4">
    <name type="scientific">Senna tora</name>
    <dbReference type="NCBI Taxonomy" id="362788"/>
    <lineage>
        <taxon>Eukaryota</taxon>
        <taxon>Viridiplantae</taxon>
        <taxon>Streptophyta</taxon>
        <taxon>Embryophyta</taxon>
        <taxon>Tracheophyta</taxon>
        <taxon>Spermatophyta</taxon>
        <taxon>Magnoliopsida</taxon>
        <taxon>eudicotyledons</taxon>
        <taxon>Gunneridae</taxon>
        <taxon>Pentapetalae</taxon>
        <taxon>rosids</taxon>
        <taxon>fabids</taxon>
        <taxon>Fabales</taxon>
        <taxon>Fabaceae</taxon>
        <taxon>Caesalpinioideae</taxon>
        <taxon>Cassia clade</taxon>
        <taxon>Senna</taxon>
    </lineage>
</organism>
<dbReference type="PANTHER" id="PTHR34449:SF5">
    <property type="entry name" value="ATP BINDING _ ATPASE"/>
    <property type="match status" value="1"/>
</dbReference>
<dbReference type="SMART" id="SM00959">
    <property type="entry name" value="Rho_N"/>
    <property type="match status" value="1"/>
</dbReference>
<evidence type="ECO:0000259" key="2">
    <source>
        <dbReference type="SMART" id="SM00959"/>
    </source>
</evidence>
<protein>
    <submittedName>
        <fullName evidence="3">Rho-N domain-containing protein 1, chloroplastic-like</fullName>
    </submittedName>
</protein>
<dbReference type="Pfam" id="PF07498">
    <property type="entry name" value="Rho_N"/>
    <property type="match status" value="1"/>
</dbReference>